<dbReference type="Pfam" id="PF03334">
    <property type="entry name" value="PhaG_MnhG_YufB"/>
    <property type="match status" value="1"/>
</dbReference>
<dbReference type="EMBL" id="FNFK01000001">
    <property type="protein sequence ID" value="SDJ61398.1"/>
    <property type="molecule type" value="Genomic_DNA"/>
</dbReference>
<dbReference type="OrthoDB" id="9806575at2"/>
<dbReference type="Proteomes" id="UP000199433">
    <property type="component" value="Unassembled WGS sequence"/>
</dbReference>
<keyword evidence="5" id="KW-1185">Reference proteome</keyword>
<dbReference type="AlphaFoldDB" id="A0A1G8V5P8"/>
<comment type="subcellular location">
    <subcellularLocation>
        <location evidence="1">Membrane</location>
        <topology evidence="1">Multi-pass membrane protein</topology>
    </subcellularLocation>
</comment>
<gene>
    <name evidence="4" type="ORF">SAMN04488098_100159</name>
</gene>
<keyword evidence="3" id="KW-0812">Transmembrane</keyword>
<dbReference type="GO" id="GO:0016020">
    <property type="term" value="C:membrane"/>
    <property type="evidence" value="ECO:0007669"/>
    <property type="project" value="UniProtKB-SubCell"/>
</dbReference>
<evidence type="ECO:0000256" key="2">
    <source>
        <dbReference type="ARBA" id="ARBA00008404"/>
    </source>
</evidence>
<evidence type="ECO:0000313" key="5">
    <source>
        <dbReference type="Proteomes" id="UP000199433"/>
    </source>
</evidence>
<keyword evidence="3" id="KW-1133">Transmembrane helix</keyword>
<feature type="transmembrane region" description="Helical" evidence="3">
    <location>
        <begin position="34"/>
        <end position="56"/>
    </location>
</feature>
<evidence type="ECO:0000256" key="1">
    <source>
        <dbReference type="ARBA" id="ARBA00004141"/>
    </source>
</evidence>
<feature type="transmembrane region" description="Helical" evidence="3">
    <location>
        <begin position="68"/>
        <end position="86"/>
    </location>
</feature>
<evidence type="ECO:0000256" key="3">
    <source>
        <dbReference type="SAM" id="Phobius"/>
    </source>
</evidence>
<dbReference type="STRING" id="426701.SAMN04488098_100159"/>
<dbReference type="InterPro" id="IPR005133">
    <property type="entry name" value="PhaG_MnhG_YufB"/>
</dbReference>
<dbReference type="PANTHER" id="PTHR34703:SF1">
    <property type="entry name" value="ANTIPORTER SUBUNIT MNHG2-RELATED"/>
    <property type="match status" value="1"/>
</dbReference>
<reference evidence="5" key="1">
    <citation type="submission" date="2016-10" db="EMBL/GenBank/DDBJ databases">
        <authorList>
            <person name="Varghese N."/>
            <person name="Submissions S."/>
        </authorList>
    </citation>
    <scope>NUCLEOTIDE SEQUENCE [LARGE SCALE GENOMIC DNA]</scope>
    <source>
        <strain evidence="5">DSM 19181</strain>
    </source>
</reference>
<dbReference type="GO" id="GO:0015385">
    <property type="term" value="F:sodium:proton antiporter activity"/>
    <property type="evidence" value="ECO:0007669"/>
    <property type="project" value="TreeGrafter"/>
</dbReference>
<feature type="transmembrane region" description="Helical" evidence="3">
    <location>
        <begin position="7"/>
        <end position="28"/>
    </location>
</feature>
<dbReference type="RefSeq" id="WP_091264043.1">
    <property type="nucleotide sequence ID" value="NZ_FNFK01000001.1"/>
</dbReference>
<name>A0A1G8V5P8_9LACT</name>
<keyword evidence="3" id="KW-0472">Membrane</keyword>
<dbReference type="NCBIfam" id="TIGR01300">
    <property type="entry name" value="CPA3_mnhG_phaG"/>
    <property type="match status" value="1"/>
</dbReference>
<organism evidence="4 5">
    <name type="scientific">Alkalibacterium thalassium</name>
    <dbReference type="NCBI Taxonomy" id="426701"/>
    <lineage>
        <taxon>Bacteria</taxon>
        <taxon>Bacillati</taxon>
        <taxon>Bacillota</taxon>
        <taxon>Bacilli</taxon>
        <taxon>Lactobacillales</taxon>
        <taxon>Carnobacteriaceae</taxon>
        <taxon>Alkalibacterium</taxon>
    </lineage>
</organism>
<protein>
    <submittedName>
        <fullName evidence="4">Multisubunit sodium/proton antiporter, MrpG subunit</fullName>
    </submittedName>
</protein>
<comment type="similarity">
    <text evidence="2">Belongs to the CPA3 antiporters (TC 2.A.63) subunit G family.</text>
</comment>
<proteinExistence type="inferred from homology"/>
<dbReference type="PANTHER" id="PTHR34703">
    <property type="entry name" value="ANTIPORTER SUBUNIT MNHG2-RELATED"/>
    <property type="match status" value="1"/>
</dbReference>
<accession>A0A1G8V5P8</accession>
<sequence>MTQVVEWIANLVIIIGLIFMALGVFGIFRFKDYFSRILVAAKVDTVGFITIMFGLMIKHGFDFFSGKIILVLALYLITNPIATHAITRSAHLSGYRIKKER</sequence>
<evidence type="ECO:0000313" key="4">
    <source>
        <dbReference type="EMBL" id="SDJ61398.1"/>
    </source>
</evidence>